<comment type="caution">
    <text evidence="6">The sequence shown here is derived from an EMBL/GenBank/DDBJ whole genome shotgun (WGS) entry which is preliminary data.</text>
</comment>
<keyword evidence="7" id="KW-1185">Reference proteome</keyword>
<sequence length="240" mass="26593">MKKINRGIDAPLVPLIFILASLMALFFWITYRAYPFAWLNSLFAIAMLAGAVIFLHTSLRGKYQIWEQLTSELTIPKDAKILDLGCGHGLNLIKFAQLISPTGKVVGVDLWRSVDQSKNSRAATVKNLIAANVQQKVSLKTADMADLPFGDETFNFVISSLAFHNIKPAAKRQRALQEAIRVLQPGGQLLLVDTGHYFKQYQAVLAAHNLTNIQLTSAGVNGWWTGPWMRTMILTAQKAA</sequence>
<feature type="transmembrane region" description="Helical" evidence="4">
    <location>
        <begin position="37"/>
        <end position="55"/>
    </location>
</feature>
<keyword evidence="1 6" id="KW-0489">Methyltransferase</keyword>
<dbReference type="GO" id="GO:0032259">
    <property type="term" value="P:methylation"/>
    <property type="evidence" value="ECO:0007669"/>
    <property type="project" value="UniProtKB-KW"/>
</dbReference>
<dbReference type="CDD" id="cd02440">
    <property type="entry name" value="AdoMet_MTases"/>
    <property type="match status" value="1"/>
</dbReference>
<accession>A0ABQ5JIH6</accession>
<dbReference type="PANTHER" id="PTHR45277">
    <property type="entry name" value="EXPRESSED PROTEIN"/>
    <property type="match status" value="1"/>
</dbReference>
<dbReference type="PROSITE" id="PS01184">
    <property type="entry name" value="UBIE_2"/>
    <property type="match status" value="1"/>
</dbReference>
<dbReference type="InterPro" id="IPR023576">
    <property type="entry name" value="UbiE/COQ5_MeTrFase_CS"/>
</dbReference>
<evidence type="ECO:0000256" key="3">
    <source>
        <dbReference type="ARBA" id="ARBA00022691"/>
    </source>
</evidence>
<keyword evidence="4" id="KW-0472">Membrane</keyword>
<keyword evidence="3" id="KW-0949">S-adenosyl-L-methionine</keyword>
<dbReference type="Pfam" id="PF08241">
    <property type="entry name" value="Methyltransf_11"/>
    <property type="match status" value="1"/>
</dbReference>
<protein>
    <submittedName>
        <fullName evidence="6">Type 11 methyltransferase</fullName>
    </submittedName>
</protein>
<keyword evidence="4" id="KW-0812">Transmembrane</keyword>
<dbReference type="SUPFAM" id="SSF53335">
    <property type="entry name" value="S-adenosyl-L-methionine-dependent methyltransferases"/>
    <property type="match status" value="1"/>
</dbReference>
<dbReference type="PANTHER" id="PTHR45277:SF1">
    <property type="entry name" value="EXPRESSED PROTEIN"/>
    <property type="match status" value="1"/>
</dbReference>
<evidence type="ECO:0000256" key="2">
    <source>
        <dbReference type="ARBA" id="ARBA00022679"/>
    </source>
</evidence>
<dbReference type="InterPro" id="IPR013216">
    <property type="entry name" value="Methyltransf_11"/>
</dbReference>
<evidence type="ECO:0000256" key="4">
    <source>
        <dbReference type="SAM" id="Phobius"/>
    </source>
</evidence>
<evidence type="ECO:0000313" key="7">
    <source>
        <dbReference type="Proteomes" id="UP001055149"/>
    </source>
</evidence>
<gene>
    <name evidence="6" type="ORF">LPAF129_07620</name>
</gene>
<keyword evidence="4" id="KW-1133">Transmembrane helix</keyword>
<feature type="domain" description="Methyltransferase type 11" evidence="5">
    <location>
        <begin position="82"/>
        <end position="190"/>
    </location>
</feature>
<name>A0ABQ5JIH6_9LACO</name>
<proteinExistence type="predicted"/>
<dbReference type="Gene3D" id="3.40.50.150">
    <property type="entry name" value="Vaccinia Virus protein VP39"/>
    <property type="match status" value="1"/>
</dbReference>
<evidence type="ECO:0000259" key="5">
    <source>
        <dbReference type="Pfam" id="PF08241"/>
    </source>
</evidence>
<dbReference type="Proteomes" id="UP001055149">
    <property type="component" value="Unassembled WGS sequence"/>
</dbReference>
<dbReference type="GO" id="GO:0008168">
    <property type="term" value="F:methyltransferase activity"/>
    <property type="evidence" value="ECO:0007669"/>
    <property type="project" value="UniProtKB-KW"/>
</dbReference>
<dbReference type="EMBL" id="BQXH01000005">
    <property type="protein sequence ID" value="GKS81077.1"/>
    <property type="molecule type" value="Genomic_DNA"/>
</dbReference>
<organism evidence="6 7">
    <name type="scientific">Ligilactobacillus pabuli</name>
    <dbReference type="NCBI Taxonomy" id="2886039"/>
    <lineage>
        <taxon>Bacteria</taxon>
        <taxon>Bacillati</taxon>
        <taxon>Bacillota</taxon>
        <taxon>Bacilli</taxon>
        <taxon>Lactobacillales</taxon>
        <taxon>Lactobacillaceae</taxon>
        <taxon>Ligilactobacillus</taxon>
    </lineage>
</organism>
<feature type="transmembrane region" description="Helical" evidence="4">
    <location>
        <begin position="12"/>
        <end position="31"/>
    </location>
</feature>
<evidence type="ECO:0000256" key="1">
    <source>
        <dbReference type="ARBA" id="ARBA00022603"/>
    </source>
</evidence>
<dbReference type="RefSeq" id="WP_244054841.1">
    <property type="nucleotide sequence ID" value="NZ_BQXH01000005.1"/>
</dbReference>
<keyword evidence="2" id="KW-0808">Transferase</keyword>
<reference evidence="6" key="1">
    <citation type="journal article" date="2022" name="Int. J. Syst. Evol. Microbiol.">
        <title>A novel species of lactic acid bacteria, Ligilactobacillus pabuli sp. nov., isolated from alfalfa silage.</title>
        <authorList>
            <person name="Tohno M."/>
            <person name="Tanizawa Y."/>
            <person name="Sawada H."/>
            <person name="Sakamoto M."/>
            <person name="Ohkuma M."/>
            <person name="Kobayashi H."/>
        </authorList>
    </citation>
    <scope>NUCLEOTIDE SEQUENCE</scope>
    <source>
        <strain evidence="6">AF129</strain>
    </source>
</reference>
<evidence type="ECO:0000313" key="6">
    <source>
        <dbReference type="EMBL" id="GKS81077.1"/>
    </source>
</evidence>
<dbReference type="InterPro" id="IPR029063">
    <property type="entry name" value="SAM-dependent_MTases_sf"/>
</dbReference>